<dbReference type="PANTHER" id="PTHR34415">
    <property type="entry name" value="INTEGRASE CATALYTIC DOMAIN-CONTAINING PROTEIN"/>
    <property type="match status" value="1"/>
</dbReference>
<comment type="caution">
    <text evidence="2">The sequence shown here is derived from an EMBL/GenBank/DDBJ whole genome shotgun (WGS) entry which is preliminary data.</text>
</comment>
<feature type="domain" description="DUF7869" evidence="1">
    <location>
        <begin position="62"/>
        <end position="145"/>
    </location>
</feature>
<gene>
    <name evidence="2" type="ORF">F8M41_017071</name>
</gene>
<keyword evidence="3" id="KW-1185">Reference proteome</keyword>
<dbReference type="Pfam" id="PF25273">
    <property type="entry name" value="DUF7869"/>
    <property type="match status" value="1"/>
</dbReference>
<dbReference type="OrthoDB" id="2431294at2759"/>
<dbReference type="AlphaFoldDB" id="A0A8H4ANR7"/>
<dbReference type="EMBL" id="WTPW01000385">
    <property type="protein sequence ID" value="KAF0516463.1"/>
    <property type="molecule type" value="Genomic_DNA"/>
</dbReference>
<dbReference type="Proteomes" id="UP000439903">
    <property type="component" value="Unassembled WGS sequence"/>
</dbReference>
<dbReference type="PANTHER" id="PTHR34415:SF1">
    <property type="entry name" value="INTEGRASE CATALYTIC DOMAIN-CONTAINING PROTEIN"/>
    <property type="match status" value="1"/>
</dbReference>
<accession>A0A8H4ANR7</accession>
<evidence type="ECO:0000259" key="1">
    <source>
        <dbReference type="Pfam" id="PF25273"/>
    </source>
</evidence>
<evidence type="ECO:0000313" key="3">
    <source>
        <dbReference type="Proteomes" id="UP000439903"/>
    </source>
</evidence>
<protein>
    <submittedName>
        <fullName evidence="2">Chaperonin: PROVISIONAL</fullName>
    </submittedName>
</protein>
<dbReference type="InterPro" id="IPR057191">
    <property type="entry name" value="DUF7869"/>
</dbReference>
<organism evidence="2 3">
    <name type="scientific">Gigaspora margarita</name>
    <dbReference type="NCBI Taxonomy" id="4874"/>
    <lineage>
        <taxon>Eukaryota</taxon>
        <taxon>Fungi</taxon>
        <taxon>Fungi incertae sedis</taxon>
        <taxon>Mucoromycota</taxon>
        <taxon>Glomeromycotina</taxon>
        <taxon>Glomeromycetes</taxon>
        <taxon>Diversisporales</taxon>
        <taxon>Gigasporaceae</taxon>
        <taxon>Gigaspora</taxon>
    </lineage>
</organism>
<name>A0A8H4ANR7_GIGMA</name>
<sequence length="148" mass="17291">MQFNSKFWPEQEIENKIKEWNYHFEWAQCERGSIYFKSLYRILVFGICEDAIPAQKTYLIKESESTGKGANTVISLVHHYFTHHGLGEKSIIIHADNCTGQNKNNAMIKYLMWRVANGLHNSITYSFMVSEHTKFSPDSFFGLFKLKL</sequence>
<reference evidence="2 3" key="1">
    <citation type="journal article" date="2019" name="Environ. Microbiol.">
        <title>At the nexus of three kingdoms: the genome of the mycorrhizal fungus Gigaspora margarita provides insights into plant, endobacterial and fungal interactions.</title>
        <authorList>
            <person name="Venice F."/>
            <person name="Ghignone S."/>
            <person name="Salvioli di Fossalunga A."/>
            <person name="Amselem J."/>
            <person name="Novero M."/>
            <person name="Xianan X."/>
            <person name="Sedzielewska Toro K."/>
            <person name="Morin E."/>
            <person name="Lipzen A."/>
            <person name="Grigoriev I.V."/>
            <person name="Henrissat B."/>
            <person name="Martin F.M."/>
            <person name="Bonfante P."/>
        </authorList>
    </citation>
    <scope>NUCLEOTIDE SEQUENCE [LARGE SCALE GENOMIC DNA]</scope>
    <source>
        <strain evidence="2 3">BEG34</strain>
    </source>
</reference>
<evidence type="ECO:0000313" key="2">
    <source>
        <dbReference type="EMBL" id="KAF0516463.1"/>
    </source>
</evidence>
<proteinExistence type="predicted"/>